<evidence type="ECO:0000256" key="3">
    <source>
        <dbReference type="ARBA" id="ARBA00022833"/>
    </source>
</evidence>
<evidence type="ECO:0000256" key="2">
    <source>
        <dbReference type="ARBA" id="ARBA00022771"/>
    </source>
</evidence>
<organism evidence="6 7">
    <name type="scientific">Halocaridina rubra</name>
    <name type="common">Hawaiian red shrimp</name>
    <dbReference type="NCBI Taxonomy" id="373956"/>
    <lineage>
        <taxon>Eukaryota</taxon>
        <taxon>Metazoa</taxon>
        <taxon>Ecdysozoa</taxon>
        <taxon>Arthropoda</taxon>
        <taxon>Crustacea</taxon>
        <taxon>Multicrustacea</taxon>
        <taxon>Malacostraca</taxon>
        <taxon>Eumalacostraca</taxon>
        <taxon>Eucarida</taxon>
        <taxon>Decapoda</taxon>
        <taxon>Pleocyemata</taxon>
        <taxon>Caridea</taxon>
        <taxon>Atyoidea</taxon>
        <taxon>Atyidae</taxon>
        <taxon>Halocaridina</taxon>
    </lineage>
</organism>
<dbReference type="PANTHER" id="PTHR22791">
    <property type="entry name" value="RING-TYPE DOMAIN-CONTAINING PROTEIN"/>
    <property type="match status" value="1"/>
</dbReference>
<dbReference type="SUPFAM" id="SSF57850">
    <property type="entry name" value="RING/U-box"/>
    <property type="match status" value="1"/>
</dbReference>
<proteinExistence type="predicted"/>
<sequence length="506" mass="57131">MMDLENTASCSICIEPYGNNVRPRNLPCGHVFCTACLTNFLSDGRIVCPNCKRPHSASSAMDFPIIHALETVSDELSEVKEEGNDSAVARNVSEAGPSKKKWHAVFKEEKDSLQRLIQSGEDKQKDIADYKDFLHQRKEGHEKSVQVYNALALQNEEIIKMIASEEKFLAESVKEWGNLQNKAESTLKKFQKVSSLEELMSGSEAVETCQDKMENWNIKLQKQCPSIKTIRNSEKMVNETKDFLSQVCIDIDEDTDEDFFEEDPSSLSLMKKLELIKQGKRETFMDANARLGITENVRMALRTGLVYAIQYKDGNLRSARVTSYGGKVYLHHLQNKPPPANTHKIQHSDLLGTLKTDSVVAFMDFSSGNQQRMHISLSPDTPLGRHFQVLCTGILGPVYANSNMLEIEDCRGQDARIYGGDYEKNNGMGGAPLFGGLNPMDEIYRRPVTMGIVWARYEKKDGPRIAQFAISNKNNLDKQYMGVFVMTFLGELPKNDFRCFWGSCLR</sequence>
<reference evidence="6 7" key="1">
    <citation type="submission" date="2023-11" db="EMBL/GenBank/DDBJ databases">
        <title>Halocaridina rubra genome assembly.</title>
        <authorList>
            <person name="Smith C."/>
        </authorList>
    </citation>
    <scope>NUCLEOTIDE SEQUENCE [LARGE SCALE GENOMIC DNA]</scope>
    <source>
        <strain evidence="6">EP-1</strain>
        <tissue evidence="6">Whole</tissue>
    </source>
</reference>
<keyword evidence="3" id="KW-0862">Zinc</keyword>
<dbReference type="PROSITE" id="PS00518">
    <property type="entry name" value="ZF_RING_1"/>
    <property type="match status" value="1"/>
</dbReference>
<keyword evidence="7" id="KW-1185">Reference proteome</keyword>
<dbReference type="EMBL" id="JAXCGZ010022755">
    <property type="protein sequence ID" value="KAK7024613.1"/>
    <property type="molecule type" value="Genomic_DNA"/>
</dbReference>
<name>A0AAN8WB53_HALRR</name>
<dbReference type="PANTHER" id="PTHR22791:SF6">
    <property type="entry name" value="RING-TYPE DOMAIN-CONTAINING PROTEIN"/>
    <property type="match status" value="1"/>
</dbReference>
<dbReference type="PROSITE" id="PS50089">
    <property type="entry name" value="ZF_RING_2"/>
    <property type="match status" value="1"/>
</dbReference>
<gene>
    <name evidence="6" type="ORF">SK128_014824</name>
</gene>
<dbReference type="Pfam" id="PF13639">
    <property type="entry name" value="zf-RING_2"/>
    <property type="match status" value="1"/>
</dbReference>
<evidence type="ECO:0000259" key="5">
    <source>
        <dbReference type="PROSITE" id="PS50089"/>
    </source>
</evidence>
<evidence type="ECO:0000256" key="1">
    <source>
        <dbReference type="ARBA" id="ARBA00022723"/>
    </source>
</evidence>
<dbReference type="Proteomes" id="UP001381693">
    <property type="component" value="Unassembled WGS sequence"/>
</dbReference>
<dbReference type="GO" id="GO:0061630">
    <property type="term" value="F:ubiquitin protein ligase activity"/>
    <property type="evidence" value="ECO:0007669"/>
    <property type="project" value="TreeGrafter"/>
</dbReference>
<dbReference type="SMART" id="SM00184">
    <property type="entry name" value="RING"/>
    <property type="match status" value="1"/>
</dbReference>
<dbReference type="InterPro" id="IPR001841">
    <property type="entry name" value="Znf_RING"/>
</dbReference>
<comment type="caution">
    <text evidence="6">The sequence shown here is derived from an EMBL/GenBank/DDBJ whole genome shotgun (WGS) entry which is preliminary data.</text>
</comment>
<feature type="domain" description="RING-type" evidence="5">
    <location>
        <begin position="10"/>
        <end position="52"/>
    </location>
</feature>
<protein>
    <recommendedName>
        <fullName evidence="5">RING-type domain-containing protein</fullName>
    </recommendedName>
</protein>
<dbReference type="InterPro" id="IPR013083">
    <property type="entry name" value="Znf_RING/FYVE/PHD"/>
</dbReference>
<dbReference type="AlphaFoldDB" id="A0AAN8WB53"/>
<keyword evidence="2 4" id="KW-0863">Zinc-finger</keyword>
<dbReference type="Gene3D" id="3.30.40.10">
    <property type="entry name" value="Zinc/RING finger domain, C3HC4 (zinc finger)"/>
    <property type="match status" value="1"/>
</dbReference>
<dbReference type="GO" id="GO:0008270">
    <property type="term" value="F:zinc ion binding"/>
    <property type="evidence" value="ECO:0007669"/>
    <property type="project" value="UniProtKB-KW"/>
</dbReference>
<keyword evidence="1" id="KW-0479">Metal-binding</keyword>
<evidence type="ECO:0000313" key="6">
    <source>
        <dbReference type="EMBL" id="KAK7024613.1"/>
    </source>
</evidence>
<dbReference type="InterPro" id="IPR017907">
    <property type="entry name" value="Znf_RING_CS"/>
</dbReference>
<evidence type="ECO:0000256" key="4">
    <source>
        <dbReference type="PROSITE-ProRule" id="PRU00175"/>
    </source>
</evidence>
<accession>A0AAN8WB53</accession>
<dbReference type="InterPro" id="IPR051435">
    <property type="entry name" value="RING_finger_E3_ubiq-ligases"/>
</dbReference>
<evidence type="ECO:0000313" key="7">
    <source>
        <dbReference type="Proteomes" id="UP001381693"/>
    </source>
</evidence>
<dbReference type="GO" id="GO:0016567">
    <property type="term" value="P:protein ubiquitination"/>
    <property type="evidence" value="ECO:0007669"/>
    <property type="project" value="TreeGrafter"/>
</dbReference>